<dbReference type="EMBL" id="NTJD01000003">
    <property type="protein sequence ID" value="PCD77289.1"/>
    <property type="molecule type" value="Genomic_DNA"/>
</dbReference>
<evidence type="ECO:0000313" key="2">
    <source>
        <dbReference type="Proteomes" id="UP000243507"/>
    </source>
</evidence>
<gene>
    <name evidence="1" type="ORF">CLN94_05930</name>
</gene>
<dbReference type="Proteomes" id="UP000243507">
    <property type="component" value="Unassembled WGS sequence"/>
</dbReference>
<protein>
    <submittedName>
        <fullName evidence="1">Uncharacterized protein</fullName>
    </submittedName>
</protein>
<reference evidence="1 2" key="1">
    <citation type="submission" date="2017-09" db="EMBL/GenBank/DDBJ databases">
        <title>A multilocus sequence analysis scheme for characterization of bacteria in the genus Thioclava.</title>
        <authorList>
            <person name="Liu Y."/>
            <person name="Shao Z."/>
        </authorList>
    </citation>
    <scope>NUCLEOTIDE SEQUENCE [LARGE SCALE GENOMIC DNA]</scope>
    <source>
        <strain evidence="1 2">CAU 1312</strain>
    </source>
</reference>
<accession>A0A2A4CT17</accession>
<comment type="caution">
    <text evidence="1">The sequence shown here is derived from an EMBL/GenBank/DDBJ whole genome shotgun (WGS) entry which is preliminary data.</text>
</comment>
<organism evidence="1 2">
    <name type="scientific">Pseudothioclava arenosa</name>
    <dbReference type="NCBI Taxonomy" id="1795308"/>
    <lineage>
        <taxon>Bacteria</taxon>
        <taxon>Pseudomonadati</taxon>
        <taxon>Pseudomonadota</taxon>
        <taxon>Alphaproteobacteria</taxon>
        <taxon>Rhodobacterales</taxon>
        <taxon>Paracoccaceae</taxon>
        <taxon>Pseudothioclava</taxon>
    </lineage>
</organism>
<proteinExistence type="predicted"/>
<keyword evidence="2" id="KW-1185">Reference proteome</keyword>
<evidence type="ECO:0000313" key="1">
    <source>
        <dbReference type="EMBL" id="PCD77289.1"/>
    </source>
</evidence>
<name>A0A2A4CT17_9RHOB</name>
<sequence>MSFVQARELGLLAWQDKRRLSPDTPAISAFTQDLLRAEVRLRLDLLHCHRASSDQRGVV</sequence>
<dbReference type="AlphaFoldDB" id="A0A2A4CT17"/>